<evidence type="ECO:0000313" key="6">
    <source>
        <dbReference type="WBParaSite" id="ACOC_0000948601-mRNA-1"/>
    </source>
</evidence>
<dbReference type="OrthoDB" id="5792113at2759"/>
<accession>A0A0R3PUC3</accession>
<feature type="domain" description="F-box" evidence="3">
    <location>
        <begin position="63"/>
        <end position="109"/>
    </location>
</feature>
<dbReference type="InterPro" id="IPR036047">
    <property type="entry name" value="F-box-like_dom_sf"/>
</dbReference>
<evidence type="ECO:0000256" key="2">
    <source>
        <dbReference type="ARBA" id="ARBA00022737"/>
    </source>
</evidence>
<keyword evidence="1" id="KW-0853">WD repeat</keyword>
<keyword evidence="5" id="KW-1185">Reference proteome</keyword>
<dbReference type="AlphaFoldDB" id="A0A0R3PUC3"/>
<proteinExistence type="predicted"/>
<keyword evidence="2" id="KW-0677">Repeat</keyword>
<dbReference type="InterPro" id="IPR042627">
    <property type="entry name" value="FBXW2"/>
</dbReference>
<dbReference type="Pfam" id="PF12937">
    <property type="entry name" value="F-box-like"/>
    <property type="match status" value="1"/>
</dbReference>
<evidence type="ECO:0000313" key="4">
    <source>
        <dbReference type="EMBL" id="VDM61072.1"/>
    </source>
</evidence>
<dbReference type="WBParaSite" id="ACOC_0000948601-mRNA-1">
    <property type="protein sequence ID" value="ACOC_0000948601-mRNA-1"/>
    <property type="gene ID" value="ACOC_0000948601"/>
</dbReference>
<name>A0A0R3PUC3_ANGCS</name>
<dbReference type="STRING" id="334426.A0A0R3PUC3"/>
<evidence type="ECO:0000256" key="1">
    <source>
        <dbReference type="ARBA" id="ARBA00022574"/>
    </source>
</evidence>
<evidence type="ECO:0000259" key="3">
    <source>
        <dbReference type="PROSITE" id="PS50181"/>
    </source>
</evidence>
<dbReference type="PROSITE" id="PS50181">
    <property type="entry name" value="FBOX"/>
    <property type="match status" value="1"/>
</dbReference>
<dbReference type="PANTHER" id="PTHR44436">
    <property type="entry name" value="F-BOX/WD REPEAT-CONTAINING PROTEIN 2"/>
    <property type="match status" value="1"/>
</dbReference>
<protein>
    <submittedName>
        <fullName evidence="6">F-box domain-containing protein</fullName>
    </submittedName>
</protein>
<reference evidence="4 5" key="2">
    <citation type="submission" date="2018-11" db="EMBL/GenBank/DDBJ databases">
        <authorList>
            <consortium name="Pathogen Informatics"/>
        </authorList>
    </citation>
    <scope>NUCLEOTIDE SEQUENCE [LARGE SCALE GENOMIC DNA]</scope>
    <source>
        <strain evidence="4 5">Costa Rica</strain>
    </source>
</reference>
<organism evidence="6">
    <name type="scientific">Angiostrongylus costaricensis</name>
    <name type="common">Nematode worm</name>
    <dbReference type="NCBI Taxonomy" id="334426"/>
    <lineage>
        <taxon>Eukaryota</taxon>
        <taxon>Metazoa</taxon>
        <taxon>Ecdysozoa</taxon>
        <taxon>Nematoda</taxon>
        <taxon>Chromadorea</taxon>
        <taxon>Rhabditida</taxon>
        <taxon>Rhabditina</taxon>
        <taxon>Rhabditomorpha</taxon>
        <taxon>Strongyloidea</taxon>
        <taxon>Metastrongylidae</taxon>
        <taxon>Angiostrongylus</taxon>
    </lineage>
</organism>
<evidence type="ECO:0000313" key="5">
    <source>
        <dbReference type="Proteomes" id="UP000267027"/>
    </source>
</evidence>
<dbReference type="InterPro" id="IPR001810">
    <property type="entry name" value="F-box_dom"/>
</dbReference>
<dbReference type="EMBL" id="UYYA01004305">
    <property type="protein sequence ID" value="VDM61072.1"/>
    <property type="molecule type" value="Genomic_DNA"/>
</dbReference>
<reference evidence="6" key="1">
    <citation type="submission" date="2017-02" db="UniProtKB">
        <authorList>
            <consortium name="WormBaseParasite"/>
        </authorList>
    </citation>
    <scope>IDENTIFICATION</scope>
</reference>
<dbReference type="SUPFAM" id="SSF81383">
    <property type="entry name" value="F-box domain"/>
    <property type="match status" value="1"/>
</dbReference>
<sequence>MDSDEEATSQTVTEDAHLIRPWVDQFQAMSRRCQRTALLHLISTCGLQHVRHVRQLIEPHFQKDFLACLPMELAIQIVANLPMNDIVRAARVSRFWRGICEDDRMWRLKCEREGLEALPIPSERVSGAWEQTAMGNGVTIVDHYKGVELEQHRKTRKQSYGRCNKQKFWV</sequence>
<dbReference type="Gene3D" id="1.20.1280.50">
    <property type="match status" value="1"/>
</dbReference>
<gene>
    <name evidence="4" type="ORF">ACOC_LOCUS9487</name>
</gene>
<dbReference type="SMART" id="SM00256">
    <property type="entry name" value="FBOX"/>
    <property type="match status" value="1"/>
</dbReference>
<dbReference type="PANTHER" id="PTHR44436:SF1">
    <property type="entry name" value="F-BOX_WD REPEAT-CONTAINING PROTEIN 2"/>
    <property type="match status" value="1"/>
</dbReference>
<dbReference type="Proteomes" id="UP000267027">
    <property type="component" value="Unassembled WGS sequence"/>
</dbReference>